<keyword evidence="2" id="KW-1185">Reference proteome</keyword>
<organism evidence="1 2">
    <name type="scientific">Amanita thiersii Skay4041</name>
    <dbReference type="NCBI Taxonomy" id="703135"/>
    <lineage>
        <taxon>Eukaryota</taxon>
        <taxon>Fungi</taxon>
        <taxon>Dikarya</taxon>
        <taxon>Basidiomycota</taxon>
        <taxon>Agaricomycotina</taxon>
        <taxon>Agaricomycetes</taxon>
        <taxon>Agaricomycetidae</taxon>
        <taxon>Agaricales</taxon>
        <taxon>Pluteineae</taxon>
        <taxon>Amanitaceae</taxon>
        <taxon>Amanita</taxon>
    </lineage>
</organism>
<dbReference type="Proteomes" id="UP000242287">
    <property type="component" value="Unassembled WGS sequence"/>
</dbReference>
<name>A0A2A9NC21_9AGAR</name>
<feature type="non-terminal residue" evidence="1">
    <location>
        <position position="1"/>
    </location>
</feature>
<evidence type="ECO:0000313" key="1">
    <source>
        <dbReference type="EMBL" id="PFH45280.1"/>
    </source>
</evidence>
<sequence>LFKKQDFNKLPMQKEWDHEIILVKDAPSELPGKVYPMTPKELEELDTFVKEGLETGKIRPSKLPYATPCFFIPKKDGSKRLVQDYRKVNQYMIKD</sequence>
<gene>
    <name evidence="1" type="ORF">AMATHDRAFT_131816</name>
</gene>
<protein>
    <recommendedName>
        <fullName evidence="3">Reverse transcriptase domain-containing protein</fullName>
    </recommendedName>
</protein>
<dbReference type="OrthoDB" id="3250101at2759"/>
<dbReference type="Gene3D" id="3.10.10.10">
    <property type="entry name" value="HIV Type 1 Reverse Transcriptase, subunit A, domain 1"/>
    <property type="match status" value="1"/>
</dbReference>
<evidence type="ECO:0000313" key="2">
    <source>
        <dbReference type="Proteomes" id="UP000242287"/>
    </source>
</evidence>
<accession>A0A2A9NC21</accession>
<dbReference type="STRING" id="703135.A0A2A9NC21"/>
<dbReference type="AlphaFoldDB" id="A0A2A9NC21"/>
<dbReference type="SUPFAM" id="SSF56672">
    <property type="entry name" value="DNA/RNA polymerases"/>
    <property type="match status" value="1"/>
</dbReference>
<dbReference type="EMBL" id="KZ302454">
    <property type="protein sequence ID" value="PFH45280.1"/>
    <property type="molecule type" value="Genomic_DNA"/>
</dbReference>
<feature type="non-terminal residue" evidence="1">
    <location>
        <position position="95"/>
    </location>
</feature>
<reference evidence="1 2" key="1">
    <citation type="submission" date="2014-02" db="EMBL/GenBank/DDBJ databases">
        <title>Transposable element dynamics among asymbiotic and ectomycorrhizal Amanita fungi.</title>
        <authorList>
            <consortium name="DOE Joint Genome Institute"/>
            <person name="Hess J."/>
            <person name="Skrede I."/>
            <person name="Wolfe B."/>
            <person name="LaButti K."/>
            <person name="Ohm R.A."/>
            <person name="Grigoriev I.V."/>
            <person name="Pringle A."/>
        </authorList>
    </citation>
    <scope>NUCLEOTIDE SEQUENCE [LARGE SCALE GENOMIC DNA]</scope>
    <source>
        <strain evidence="1 2">SKay4041</strain>
    </source>
</reference>
<dbReference type="InterPro" id="IPR032567">
    <property type="entry name" value="RTL1-rel"/>
</dbReference>
<dbReference type="PANTHER" id="PTHR15503">
    <property type="entry name" value="LDOC1 RELATED"/>
    <property type="match status" value="1"/>
</dbReference>
<evidence type="ECO:0008006" key="3">
    <source>
        <dbReference type="Google" id="ProtNLM"/>
    </source>
</evidence>
<dbReference type="PANTHER" id="PTHR15503:SF22">
    <property type="entry name" value="TRANSPOSON TY3-I GAG POLYPROTEIN"/>
    <property type="match status" value="1"/>
</dbReference>
<proteinExistence type="predicted"/>
<dbReference type="InterPro" id="IPR043502">
    <property type="entry name" value="DNA/RNA_pol_sf"/>
</dbReference>